<evidence type="ECO:0000313" key="2">
    <source>
        <dbReference type="Proteomes" id="UP000724584"/>
    </source>
</evidence>
<accession>A0ACB7P029</accession>
<evidence type="ECO:0000313" key="1">
    <source>
        <dbReference type="EMBL" id="KAH6627361.1"/>
    </source>
</evidence>
<dbReference type="EMBL" id="JAGIZQ010000005">
    <property type="protein sequence ID" value="KAH6627361.1"/>
    <property type="molecule type" value="Genomic_DNA"/>
</dbReference>
<reference evidence="1 2" key="1">
    <citation type="journal article" date="2021" name="Nat. Commun.">
        <title>Genetic determinants of endophytism in the Arabidopsis root mycobiome.</title>
        <authorList>
            <person name="Mesny F."/>
            <person name="Miyauchi S."/>
            <person name="Thiergart T."/>
            <person name="Pickel B."/>
            <person name="Atanasova L."/>
            <person name="Karlsson M."/>
            <person name="Huettel B."/>
            <person name="Barry K.W."/>
            <person name="Haridas S."/>
            <person name="Chen C."/>
            <person name="Bauer D."/>
            <person name="Andreopoulos W."/>
            <person name="Pangilinan J."/>
            <person name="LaButti K."/>
            <person name="Riley R."/>
            <person name="Lipzen A."/>
            <person name="Clum A."/>
            <person name="Drula E."/>
            <person name="Henrissat B."/>
            <person name="Kohler A."/>
            <person name="Grigoriev I.V."/>
            <person name="Martin F.M."/>
            <person name="Hacquard S."/>
        </authorList>
    </citation>
    <scope>NUCLEOTIDE SEQUENCE [LARGE SCALE GENOMIC DNA]</scope>
    <source>
        <strain evidence="1 2">MPI-SDFR-AT-0079</strain>
    </source>
</reference>
<protein>
    <submittedName>
        <fullName evidence="1">Uncharacterized protein</fullName>
    </submittedName>
</protein>
<organism evidence="1 2">
    <name type="scientific">Chaetomium tenue</name>
    <dbReference type="NCBI Taxonomy" id="1854479"/>
    <lineage>
        <taxon>Eukaryota</taxon>
        <taxon>Fungi</taxon>
        <taxon>Dikarya</taxon>
        <taxon>Ascomycota</taxon>
        <taxon>Pezizomycotina</taxon>
        <taxon>Sordariomycetes</taxon>
        <taxon>Sordariomycetidae</taxon>
        <taxon>Sordariales</taxon>
        <taxon>Chaetomiaceae</taxon>
        <taxon>Chaetomium</taxon>
    </lineage>
</organism>
<keyword evidence="2" id="KW-1185">Reference proteome</keyword>
<name>A0ACB7P029_9PEZI</name>
<comment type="caution">
    <text evidence="1">The sequence shown here is derived from an EMBL/GenBank/DDBJ whole genome shotgun (WGS) entry which is preliminary data.</text>
</comment>
<sequence length="289" mass="33097">MIITIPRYHMHSFAISDDDDNDQWFSIEVQLNMAILKVLVSLSDFCNSPKQTWKFRQSHAVLRAKYNGDSTWLKHVPLSTCFDWVVFACVDAFSKALPTLRPLEIEKLTLGHFLVATNYLECRLHAINDLLGPGRVKRVEMDEHLPPAASPENPWTTAFPSYTPDEVAVIVKKEDQPFNWSPERVRIGQQDLYFRESINPDDENVKWQVKTHEQIARGDFRFDVPTCRLHGVVRNARGQLMGLLLYPDAKPDNVLMKVDGDTWVNECRGNRTKGWTVAGVCNWKALGDS</sequence>
<proteinExistence type="predicted"/>
<dbReference type="Proteomes" id="UP000724584">
    <property type="component" value="Unassembled WGS sequence"/>
</dbReference>
<gene>
    <name evidence="1" type="ORF">F5144DRAFT_593608</name>
</gene>